<feature type="domain" description="Integrator complex subunit 4/Protein SIEL C-terminal Ig-like" evidence="4">
    <location>
        <begin position="661"/>
        <end position="736"/>
    </location>
</feature>
<comment type="subcellular location">
    <subcellularLocation>
        <location evidence="1">Nucleus</location>
    </subcellularLocation>
</comment>
<proteinExistence type="predicted"/>
<keyword evidence="2" id="KW-0539">Nucleus</keyword>
<dbReference type="EMBL" id="KE345299">
    <property type="protein sequence ID" value="EXB99396.1"/>
    <property type="molecule type" value="Genomic_DNA"/>
</dbReference>
<dbReference type="SUPFAM" id="SSF48371">
    <property type="entry name" value="ARM repeat"/>
    <property type="match status" value="1"/>
</dbReference>
<evidence type="ECO:0000259" key="3">
    <source>
        <dbReference type="Pfam" id="PF24626"/>
    </source>
</evidence>
<dbReference type="STRING" id="981085.W9RYR3"/>
<protein>
    <recommendedName>
        <fullName evidence="7">Chromo domain-containing protein</fullName>
    </recommendedName>
</protein>
<dbReference type="InterPro" id="IPR056924">
    <property type="entry name" value="SH3_Tf2-1"/>
</dbReference>
<dbReference type="Pfam" id="PF25458">
    <property type="entry name" value="INTS4_C"/>
    <property type="match status" value="1"/>
</dbReference>
<name>W9RYR3_9ROSA</name>
<dbReference type="Proteomes" id="UP000030645">
    <property type="component" value="Unassembled WGS sequence"/>
</dbReference>
<sequence>MKSIARKVNEKLSPRFYRPFAVRERIGQVAYCLDLPASAKIHPVFHVSQLKQFGGQQYKGQPLPKQLTTEMELVVNPAAVLDSRTILVRGRHVDEVLIHWEGLPSWDATWEPVAVIRDQFPAFNLGDKVGLEEGSIDRSPPIRILDLGIGDGEGANSVRGVRKSACHSLSRLVVLSAHFALEALDLLMDMLNDDSLIVRLQALETLYHMTACDHLKLQDKHMHMFLGPLADKSNSIRYAARKVLKLVKLSVLELFILTVDALLENLARYPEDEVDAFSVFFHIGQNHGKFVSCIIEEITRQIEPTCEGKLDFDNVRVGALIVLAISTQSSGELSCDISPTIFSYAVTMLGRIADALSDVMSQSALLAFLSKCSQSARLSALDFTESEHLFALTKVGNFRDYSNNNVTDTLAMFLPRKIFGASEIQFSGITHPRQYPTLHLDYKLEAHDEVIKSLNAILARVKDIWPLVLTGNLYEVLRILRNCKEELATFNANNSTGVLAFTLQYLRVIKLLSKVWQHFLPSRFLAYRMGTLDILLAKLDRWLRELRSRFIGLSKEEELHVLELMLVTCTLRLSKIEICCKHSTLKRLSSTMLQVEILLKEESVQPSEFEIEVGKLSSKIHTSVSGGSCGPHLFEGLSEFFCLKQFVFCGRLEHVEAELDVPHNDSEHLLCFVPGLPVGISCQITLHNILIESRLWLKMTMDDGLTQFIFLDLSLSEDHDSYRRETSNYSVCLSATAILCLRLSLGSFWKMALVLICFFSEDQGSWMELDQILAPILSFQVQGRNSSVQLSGVESLCLNPGIDEILPLQLQVLSVVRIFNFQHSSHETEEECKA</sequence>
<dbReference type="GO" id="GO:0005768">
    <property type="term" value="C:endosome"/>
    <property type="evidence" value="ECO:0007669"/>
    <property type="project" value="TreeGrafter"/>
</dbReference>
<evidence type="ECO:0000256" key="1">
    <source>
        <dbReference type="ARBA" id="ARBA00004123"/>
    </source>
</evidence>
<dbReference type="InterPro" id="IPR011989">
    <property type="entry name" value="ARM-like"/>
</dbReference>
<dbReference type="PANTHER" id="PTHR20938:SF0">
    <property type="entry name" value="INTEGRATOR COMPLEX SUBUNIT 4"/>
    <property type="match status" value="1"/>
</dbReference>
<organism evidence="5 6">
    <name type="scientific">Morus notabilis</name>
    <dbReference type="NCBI Taxonomy" id="981085"/>
    <lineage>
        <taxon>Eukaryota</taxon>
        <taxon>Viridiplantae</taxon>
        <taxon>Streptophyta</taxon>
        <taxon>Embryophyta</taxon>
        <taxon>Tracheophyta</taxon>
        <taxon>Spermatophyta</taxon>
        <taxon>Magnoliopsida</taxon>
        <taxon>eudicotyledons</taxon>
        <taxon>Gunneridae</taxon>
        <taxon>Pentapetalae</taxon>
        <taxon>rosids</taxon>
        <taxon>fabids</taxon>
        <taxon>Rosales</taxon>
        <taxon>Moraceae</taxon>
        <taxon>Moreae</taxon>
        <taxon>Morus</taxon>
    </lineage>
</organism>
<dbReference type="SUPFAM" id="SSF54160">
    <property type="entry name" value="Chromo domain-like"/>
    <property type="match status" value="1"/>
</dbReference>
<dbReference type="InterPro" id="IPR016197">
    <property type="entry name" value="Chromo-like_dom_sf"/>
</dbReference>
<evidence type="ECO:0000313" key="6">
    <source>
        <dbReference type="Proteomes" id="UP000030645"/>
    </source>
</evidence>
<dbReference type="Gene3D" id="1.25.10.10">
    <property type="entry name" value="Leucine-rich Repeat Variant"/>
    <property type="match status" value="1"/>
</dbReference>
<feature type="domain" description="Tf2-1-like SH3-like" evidence="3">
    <location>
        <begin position="5"/>
        <end position="53"/>
    </location>
</feature>
<evidence type="ECO:0008006" key="7">
    <source>
        <dbReference type="Google" id="ProtNLM"/>
    </source>
</evidence>
<reference evidence="6" key="1">
    <citation type="submission" date="2013-01" db="EMBL/GenBank/DDBJ databases">
        <title>Draft Genome Sequence of a Mulberry Tree, Morus notabilis C.K. Schneid.</title>
        <authorList>
            <person name="He N."/>
            <person name="Zhao S."/>
        </authorList>
    </citation>
    <scope>NUCLEOTIDE SEQUENCE</scope>
</reference>
<dbReference type="GO" id="GO:0010496">
    <property type="term" value="P:intercellular transport"/>
    <property type="evidence" value="ECO:0007669"/>
    <property type="project" value="TreeGrafter"/>
</dbReference>
<dbReference type="eggNOG" id="KOG2259">
    <property type="taxonomic scope" value="Eukaryota"/>
</dbReference>
<evidence type="ECO:0000313" key="5">
    <source>
        <dbReference type="EMBL" id="EXB99396.1"/>
    </source>
</evidence>
<evidence type="ECO:0000256" key="2">
    <source>
        <dbReference type="ARBA" id="ARBA00023242"/>
    </source>
</evidence>
<accession>W9RYR3</accession>
<dbReference type="InterPro" id="IPR016024">
    <property type="entry name" value="ARM-type_fold"/>
</dbReference>
<dbReference type="GO" id="GO:0005634">
    <property type="term" value="C:nucleus"/>
    <property type="evidence" value="ECO:0007669"/>
    <property type="project" value="UniProtKB-SubCell"/>
</dbReference>
<dbReference type="PANTHER" id="PTHR20938">
    <property type="entry name" value="INTEGRATOR COMPLEX SUBUNIT 4"/>
    <property type="match status" value="1"/>
</dbReference>
<keyword evidence="6" id="KW-1185">Reference proteome</keyword>
<dbReference type="InterPro" id="IPR057412">
    <property type="entry name" value="INTS4_C"/>
</dbReference>
<dbReference type="Pfam" id="PF24626">
    <property type="entry name" value="SH3_Tf2-1"/>
    <property type="match status" value="1"/>
</dbReference>
<evidence type="ECO:0000259" key="4">
    <source>
        <dbReference type="Pfam" id="PF25458"/>
    </source>
</evidence>
<gene>
    <name evidence="5" type="ORF">L484_016372</name>
</gene>
<dbReference type="AlphaFoldDB" id="W9RYR3"/>
<dbReference type="eggNOG" id="KOG0017">
    <property type="taxonomic scope" value="Eukaryota"/>
</dbReference>